<dbReference type="InterPro" id="IPR011050">
    <property type="entry name" value="Pectin_lyase_fold/virulence"/>
</dbReference>
<dbReference type="InterPro" id="IPR012334">
    <property type="entry name" value="Pectin_lyas_fold"/>
</dbReference>
<feature type="domain" description="Right handed beta helix" evidence="1">
    <location>
        <begin position="206"/>
        <end position="319"/>
    </location>
</feature>
<protein>
    <submittedName>
        <fullName evidence="3">Right-handed parallel beta-helix repeat-containing protein</fullName>
    </submittedName>
</protein>
<dbReference type="SUPFAM" id="SSF51126">
    <property type="entry name" value="Pectin lyase-like"/>
    <property type="match status" value="1"/>
</dbReference>
<feature type="domain" description="FlgD/Vpr Ig-like" evidence="2">
    <location>
        <begin position="475"/>
        <end position="522"/>
    </location>
</feature>
<proteinExistence type="predicted"/>
<dbReference type="Gene3D" id="2.60.40.4070">
    <property type="match status" value="1"/>
</dbReference>
<gene>
    <name evidence="3" type="ORF">KJ970_17555</name>
</gene>
<dbReference type="EMBL" id="JAHJDP010000099">
    <property type="protein sequence ID" value="MBU2692726.1"/>
    <property type="molecule type" value="Genomic_DNA"/>
</dbReference>
<evidence type="ECO:0000313" key="3">
    <source>
        <dbReference type="EMBL" id="MBU2692726.1"/>
    </source>
</evidence>
<dbReference type="AlphaFoldDB" id="A0A948W8I3"/>
<dbReference type="Proteomes" id="UP000777784">
    <property type="component" value="Unassembled WGS sequence"/>
</dbReference>
<dbReference type="Pfam" id="PF13860">
    <property type="entry name" value="FlgD_ig"/>
    <property type="match status" value="1"/>
</dbReference>
<organism evidence="3 4">
    <name type="scientific">Eiseniibacteriota bacterium</name>
    <dbReference type="NCBI Taxonomy" id="2212470"/>
    <lineage>
        <taxon>Bacteria</taxon>
        <taxon>Candidatus Eiseniibacteriota</taxon>
    </lineage>
</organism>
<evidence type="ECO:0000259" key="1">
    <source>
        <dbReference type="Pfam" id="PF13229"/>
    </source>
</evidence>
<dbReference type="SMART" id="SM00710">
    <property type="entry name" value="PbH1"/>
    <property type="match status" value="6"/>
</dbReference>
<name>A0A948W8I3_UNCEI</name>
<evidence type="ECO:0000313" key="4">
    <source>
        <dbReference type="Proteomes" id="UP000777784"/>
    </source>
</evidence>
<evidence type="ECO:0000259" key="2">
    <source>
        <dbReference type="Pfam" id="PF13860"/>
    </source>
</evidence>
<dbReference type="Gene3D" id="2.160.20.10">
    <property type="entry name" value="Single-stranded right-handed beta-helix, Pectin lyase-like"/>
    <property type="match status" value="1"/>
</dbReference>
<reference evidence="3" key="1">
    <citation type="submission" date="2021-05" db="EMBL/GenBank/DDBJ databases">
        <title>Energy efficiency and biological interactions define the core microbiome of deep oligotrophic groundwater.</title>
        <authorList>
            <person name="Mehrshad M."/>
            <person name="Lopez-Fernandez M."/>
            <person name="Bell E."/>
            <person name="Bernier-Latmani R."/>
            <person name="Bertilsson S."/>
            <person name="Dopson M."/>
        </authorList>
    </citation>
    <scope>NUCLEOTIDE SEQUENCE</scope>
    <source>
        <strain evidence="3">Modern_marine.mb.64</strain>
    </source>
</reference>
<dbReference type="InterPro" id="IPR039448">
    <property type="entry name" value="Beta_helix"/>
</dbReference>
<dbReference type="Pfam" id="PF13229">
    <property type="entry name" value="Beta_helix"/>
    <property type="match status" value="1"/>
</dbReference>
<dbReference type="InterPro" id="IPR006626">
    <property type="entry name" value="PbH1"/>
</dbReference>
<dbReference type="InterPro" id="IPR025965">
    <property type="entry name" value="FlgD/Vpr_Ig-like"/>
</dbReference>
<comment type="caution">
    <text evidence="3">The sequence shown here is derived from an EMBL/GenBank/DDBJ whole genome shotgun (WGS) entry which is preliminary data.</text>
</comment>
<sequence length="535" mass="57658">MPQPVAVQHAKGLFPTRYSGSRLIMQLLLSLVILLAGSLAVEADPDTLWVNTTWVAHSDVELINSLVVAPNATLTIERGSTIRLGNSTEILVLGGLMALGTAGEPIEFTRLYSHLPWQTIAADDPTGDFVFDHCIIHGGQGIDWGWVDRGMLGIRYGSITIINCEIYDGLQCALLAVGAGLSLQNNHIHNIGDVGCSIRYWCYGYIVGNTIHDMIDDGLNIDGSDIHVLDNRVYNTYDDGIDCDGSTGLVARNIVSGAGDCGMTFAGDESGLRLENNLIYDSTKGMEIKQSSNITIINTTIADNGIGIRLYENAPGNGGGIGVLRNTILWGNTTSYTLDEYSDLFAVFCDIQGDTLQAGAGNINADPLFANPESGVFKLLNYSPCIDAGVSGDSPVTDIEGHARWDNPNVPNTGSGTYTYYDIGCHEFQPGSSDAPAPEGRQTRLHLGHPSPNPFHRQALVSLDLPVGMRLDAFIVDPSGRRIRSLGSELYPAGSVRWVWDGRNASGARVSSGRYHLVVRTEDGISLSRSLLYLR</sequence>
<accession>A0A948W8I3</accession>